<gene>
    <name evidence="13" type="ORF">FTX54_006220</name>
</gene>
<protein>
    <submittedName>
        <fullName evidence="13">NAD(P)/FAD-dependent oxidoreductase</fullName>
        <ecNumber evidence="13">1.-.-.-</ecNumber>
    </submittedName>
</protein>
<evidence type="ECO:0000256" key="10">
    <source>
        <dbReference type="RuleBase" id="RU003691"/>
    </source>
</evidence>
<evidence type="ECO:0000256" key="1">
    <source>
        <dbReference type="ARBA" id="ARBA00007532"/>
    </source>
</evidence>
<dbReference type="Pfam" id="PF07992">
    <property type="entry name" value="Pyr_redox_2"/>
    <property type="match status" value="1"/>
</dbReference>
<dbReference type="Pfam" id="PF02852">
    <property type="entry name" value="Pyr_redox_dim"/>
    <property type="match status" value="1"/>
</dbReference>
<dbReference type="PANTHER" id="PTHR43014">
    <property type="entry name" value="MERCURIC REDUCTASE"/>
    <property type="match status" value="1"/>
</dbReference>
<evidence type="ECO:0000256" key="5">
    <source>
        <dbReference type="ARBA" id="ARBA00023002"/>
    </source>
</evidence>
<dbReference type="OrthoDB" id="9800167at2"/>
<dbReference type="EMBL" id="CP144914">
    <property type="protein sequence ID" value="WWD81142.1"/>
    <property type="molecule type" value="Genomic_DNA"/>
</dbReference>
<sequence length="473" mass="52254">MKKYDIIVIGGGSGGLTAASGAAQFGAKTALIEKQNSLGGDCLHYGCVPSKALIAAASELHDTHVSAKKHGLVIDGKPDWQKVRSQIQKAVDTIQEHDSTERFQKLGVDVIYAEASFEDAHRLRLSNGQVIKGKRIVIATGSRPIIPEIENVNLVDVITNESVFYMEKLPENIVMVGGGAIGLEMAQALSRVGASVTVVDNAPDLLLQEDEDISVRASREFKKEVTIHLKSTVKKLERHDDGVFAVIEGEVNKKVKTDALFLAVGRNPNIDLLKLDNAGVERNEKAAISVNERMQTSVPHIYAVGDVNGKFPFTHGAGEEAKVVIANAVFGLKMKMDYSNLPWAFYTQPEIFHLGQTEKEVIEQSGKDYEVIKADNPDRMIAEQDEVSFVKVIIDRKGFILGAHGIGKNASDWMQTLVYMKTKGHKIKDISEVVHPYPARTEIVKQLADQYWNKKLFKSRLTGFTKTYIKYLR</sequence>
<dbReference type="KEGG" id="ahal:FTX54_006220"/>
<keyword evidence="14" id="KW-1185">Reference proteome</keyword>
<dbReference type="PRINTS" id="PR00368">
    <property type="entry name" value="FADPNR"/>
</dbReference>
<keyword evidence="8" id="KW-0520">NAD</keyword>
<evidence type="ECO:0000256" key="8">
    <source>
        <dbReference type="PIRSR" id="PIRSR000350-3"/>
    </source>
</evidence>
<dbReference type="InterPro" id="IPR001100">
    <property type="entry name" value="Pyr_nuc-diS_OxRdtase"/>
</dbReference>
<dbReference type="GO" id="GO:0016668">
    <property type="term" value="F:oxidoreductase activity, acting on a sulfur group of donors, NAD(P) as acceptor"/>
    <property type="evidence" value="ECO:0007669"/>
    <property type="project" value="InterPro"/>
</dbReference>
<dbReference type="PIRSF" id="PIRSF000350">
    <property type="entry name" value="Mercury_reductase_MerA"/>
    <property type="match status" value="1"/>
</dbReference>
<dbReference type="EC" id="1.-.-.-" evidence="13"/>
<dbReference type="InterPro" id="IPR023753">
    <property type="entry name" value="FAD/NAD-binding_dom"/>
</dbReference>
<evidence type="ECO:0000256" key="7">
    <source>
        <dbReference type="ARBA" id="ARBA00023284"/>
    </source>
</evidence>
<dbReference type="PRINTS" id="PR00411">
    <property type="entry name" value="PNDRDTASEI"/>
</dbReference>
<evidence type="ECO:0000256" key="9">
    <source>
        <dbReference type="PIRSR" id="PIRSR000350-4"/>
    </source>
</evidence>
<accession>A0A5C7FMI3</accession>
<feature type="binding site" evidence="8">
    <location>
        <position position="306"/>
    </location>
    <ligand>
        <name>FAD</name>
        <dbReference type="ChEBI" id="CHEBI:57692"/>
    </ligand>
</feature>
<keyword evidence="2 10" id="KW-0285">Flavoprotein</keyword>
<feature type="binding site" evidence="8">
    <location>
        <begin position="177"/>
        <end position="184"/>
    </location>
    <ligand>
        <name>NAD(+)</name>
        <dbReference type="ChEBI" id="CHEBI:57540"/>
    </ligand>
</feature>
<dbReference type="RefSeq" id="WP_147803086.1">
    <property type="nucleotide sequence ID" value="NZ_CP144914.1"/>
</dbReference>
<feature type="binding site" evidence="8">
    <location>
        <begin position="140"/>
        <end position="142"/>
    </location>
    <ligand>
        <name>FAD</name>
        <dbReference type="ChEBI" id="CHEBI:57692"/>
    </ligand>
</feature>
<organism evidence="13 14">
    <name type="scientific">Alkalicoccus halolimnae</name>
    <dbReference type="NCBI Taxonomy" id="1667239"/>
    <lineage>
        <taxon>Bacteria</taxon>
        <taxon>Bacillati</taxon>
        <taxon>Bacillota</taxon>
        <taxon>Bacilli</taxon>
        <taxon>Bacillales</taxon>
        <taxon>Bacillaceae</taxon>
        <taxon>Alkalicoccus</taxon>
    </lineage>
</organism>
<evidence type="ECO:0000256" key="3">
    <source>
        <dbReference type="ARBA" id="ARBA00022827"/>
    </source>
</evidence>
<comment type="cofactor">
    <cofactor evidence="8">
        <name>FAD</name>
        <dbReference type="ChEBI" id="CHEBI:57692"/>
    </cofactor>
    <text evidence="8">Binds 1 FAD per subunit.</text>
</comment>
<keyword evidence="6" id="KW-1015">Disulfide bond</keyword>
<dbReference type="Gene3D" id="3.30.390.30">
    <property type="match status" value="1"/>
</dbReference>
<dbReference type="PANTHER" id="PTHR43014:SF4">
    <property type="entry name" value="PYRIDINE NUCLEOTIDE-DISULFIDE OXIDOREDUCTASE RCLA-RELATED"/>
    <property type="match status" value="1"/>
</dbReference>
<dbReference type="SUPFAM" id="SSF51905">
    <property type="entry name" value="FAD/NAD(P)-binding domain"/>
    <property type="match status" value="1"/>
</dbReference>
<evidence type="ECO:0000256" key="2">
    <source>
        <dbReference type="ARBA" id="ARBA00022630"/>
    </source>
</evidence>
<evidence type="ECO:0000259" key="12">
    <source>
        <dbReference type="Pfam" id="PF07992"/>
    </source>
</evidence>
<feature type="disulfide bond" description="Redox-active" evidence="9">
    <location>
        <begin position="42"/>
        <end position="47"/>
    </location>
</feature>
<evidence type="ECO:0000259" key="11">
    <source>
        <dbReference type="Pfam" id="PF02852"/>
    </source>
</evidence>
<evidence type="ECO:0000256" key="6">
    <source>
        <dbReference type="ARBA" id="ARBA00023157"/>
    </source>
</evidence>
<evidence type="ECO:0000313" key="13">
    <source>
        <dbReference type="EMBL" id="WWD81142.1"/>
    </source>
</evidence>
<dbReference type="Gene3D" id="3.50.50.60">
    <property type="entry name" value="FAD/NAD(P)-binding domain"/>
    <property type="match status" value="2"/>
</dbReference>
<comment type="similarity">
    <text evidence="1 10">Belongs to the class-I pyridine nucleotide-disulfide oxidoreductase family.</text>
</comment>
<dbReference type="GO" id="GO:0050660">
    <property type="term" value="F:flavin adenine dinucleotide binding"/>
    <property type="evidence" value="ECO:0007669"/>
    <property type="project" value="TreeGrafter"/>
</dbReference>
<keyword evidence="5 10" id="KW-0560">Oxidoreductase</keyword>
<dbReference type="GO" id="GO:0003955">
    <property type="term" value="F:NAD(P)H dehydrogenase (quinone) activity"/>
    <property type="evidence" value="ECO:0007669"/>
    <property type="project" value="TreeGrafter"/>
</dbReference>
<dbReference type="Proteomes" id="UP000321816">
    <property type="component" value="Chromosome"/>
</dbReference>
<feature type="domain" description="FAD/NAD(P)-binding" evidence="12">
    <location>
        <begin position="4"/>
        <end position="321"/>
    </location>
</feature>
<proteinExistence type="inferred from homology"/>
<dbReference type="InterPro" id="IPR036188">
    <property type="entry name" value="FAD/NAD-bd_sf"/>
</dbReference>
<feature type="binding site" evidence="8">
    <location>
        <position position="51"/>
    </location>
    <ligand>
        <name>FAD</name>
        <dbReference type="ChEBI" id="CHEBI:57692"/>
    </ligand>
</feature>
<name>A0A5C7FMI3_9BACI</name>
<evidence type="ECO:0000256" key="4">
    <source>
        <dbReference type="ARBA" id="ARBA00022857"/>
    </source>
</evidence>
<keyword evidence="8" id="KW-0547">Nucleotide-binding</keyword>
<dbReference type="InterPro" id="IPR016156">
    <property type="entry name" value="FAD/NAD-linked_Rdtase_dimer_sf"/>
</dbReference>
<feature type="binding site" evidence="8">
    <location>
        <position position="265"/>
    </location>
    <ligand>
        <name>NAD(+)</name>
        <dbReference type="ChEBI" id="CHEBI:57540"/>
    </ligand>
</feature>
<dbReference type="PROSITE" id="PS00076">
    <property type="entry name" value="PYRIDINE_REDOX_1"/>
    <property type="match status" value="1"/>
</dbReference>
<keyword evidence="4" id="KW-0521">NADP</keyword>
<keyword evidence="3 8" id="KW-0274">FAD</keyword>
<dbReference type="InterPro" id="IPR004099">
    <property type="entry name" value="Pyr_nucl-diS_OxRdtase_dimer"/>
</dbReference>
<dbReference type="AlphaFoldDB" id="A0A5C7FMI3"/>
<feature type="domain" description="Pyridine nucleotide-disulphide oxidoreductase dimerisation" evidence="11">
    <location>
        <begin position="342"/>
        <end position="447"/>
    </location>
</feature>
<evidence type="ECO:0000313" key="14">
    <source>
        <dbReference type="Proteomes" id="UP000321816"/>
    </source>
</evidence>
<dbReference type="InterPro" id="IPR012999">
    <property type="entry name" value="Pyr_OxRdtase_I_AS"/>
</dbReference>
<keyword evidence="7 10" id="KW-0676">Redox-active center</keyword>
<reference evidence="13 14" key="1">
    <citation type="submission" date="2024-01" db="EMBL/GenBank/DDBJ databases">
        <title>Complete Genome Sequence of Alkalicoccus halolimnae BZ-SZ-XJ29T, a Moderately Halophilic Bacterium Isolated from a Salt Lake.</title>
        <authorList>
            <person name="Zhao B."/>
        </authorList>
    </citation>
    <scope>NUCLEOTIDE SEQUENCE [LARGE SCALE GENOMIC DNA]</scope>
    <source>
        <strain evidence="13 14">BZ-SZ-XJ29</strain>
    </source>
</reference>
<dbReference type="SUPFAM" id="SSF55424">
    <property type="entry name" value="FAD/NAD-linked reductases, dimerisation (C-terminal) domain"/>
    <property type="match status" value="1"/>
</dbReference>